<dbReference type="Proteomes" id="UP000011715">
    <property type="component" value="Unassembled WGS sequence"/>
</dbReference>
<keyword evidence="15" id="KW-0406">Ion transport</keyword>
<dbReference type="PANTHER" id="PTHR42861">
    <property type="entry name" value="CALCIUM-TRANSPORTING ATPASE"/>
    <property type="match status" value="1"/>
</dbReference>
<dbReference type="InterPro" id="IPR004014">
    <property type="entry name" value="ATPase_P-typ_cation-transptr_N"/>
</dbReference>
<reference evidence="25" key="3">
    <citation type="submission" date="2011-03" db="EMBL/GenBank/DDBJ databases">
        <title>Annotation of Magnaporthe poae ATCC 64411.</title>
        <authorList>
            <person name="Ma L.-J."/>
            <person name="Dead R."/>
            <person name="Young S.K."/>
            <person name="Zeng Q."/>
            <person name="Gargeya S."/>
            <person name="Fitzgerald M."/>
            <person name="Haas B."/>
            <person name="Abouelleil A."/>
            <person name="Alvarado L."/>
            <person name="Arachchi H.M."/>
            <person name="Berlin A."/>
            <person name="Brown A."/>
            <person name="Chapman S.B."/>
            <person name="Chen Z."/>
            <person name="Dunbar C."/>
            <person name="Freedman E."/>
            <person name="Gearin G."/>
            <person name="Gellesch M."/>
            <person name="Goldberg J."/>
            <person name="Griggs A."/>
            <person name="Gujja S."/>
            <person name="Heiman D."/>
            <person name="Howarth C."/>
            <person name="Larson L."/>
            <person name="Lui A."/>
            <person name="MacDonald P.J.P."/>
            <person name="Mehta T."/>
            <person name="Montmayeur A."/>
            <person name="Murphy C."/>
            <person name="Neiman D."/>
            <person name="Pearson M."/>
            <person name="Priest M."/>
            <person name="Roberts A."/>
            <person name="Saif S."/>
            <person name="Shea T."/>
            <person name="Shenoy N."/>
            <person name="Sisk P."/>
            <person name="Stolte C."/>
            <person name="Sykes S."/>
            <person name="Yandava C."/>
            <person name="Wortman J."/>
            <person name="Nusbaum C."/>
            <person name="Birren B."/>
        </authorList>
    </citation>
    <scope>NUCLEOTIDE SEQUENCE</scope>
    <source>
        <strain evidence="25">ATCC 64411</strain>
    </source>
</reference>
<gene>
    <name evidence="25" type="ORF">MAPG_05125</name>
</gene>
<keyword evidence="12" id="KW-1278">Translocase</keyword>
<dbReference type="Gene3D" id="3.40.50.1000">
    <property type="entry name" value="HAD superfamily/HAD-like"/>
    <property type="match status" value="1"/>
</dbReference>
<evidence type="ECO:0000313" key="26">
    <source>
        <dbReference type="EnsemblFungi" id="MAPG_05125T0"/>
    </source>
</evidence>
<proteinExistence type="inferred from homology"/>
<keyword evidence="17" id="KW-0739">Sodium transport</keyword>
<dbReference type="PRINTS" id="PR00119">
    <property type="entry name" value="CATATPASE"/>
</dbReference>
<sequence length="1099" mass="117951">MGKSDTVRHGANLDSSETVAEQDEPPTGSSGFHGTPQQQAAAIEKQQQSTQRVAAAAASSTSSYHQTPTLSSPQAASPATSSSSTIASVRNGAIEPTSGYADSGPAAHCVPISELAALYQTDLEEGLSAAEAALRYGSHGANKIQGAKGVSLWEIFLRQISNSLTIVLLVVMVLSFCIDDYIEGGVITAVIVLNIVVGLVQDYKAEKTIQSLYALSAPTCKVIRNGQVETIKAEMLVKGDLVMISVGDVIPADLRLVSGINLSVDEALLTGESVPISKHPEAVLDEPDVPLGDRLNMVYSAATVTRGRATGIVASTGMDTEVGKIAGMLRRKKDIAADKSATARTLIRIKNGTRRILGLEGTPLQVKLSKFALLLFGLALLLVIIVFSASGWRVGNQVLIYGICVGVAVIPESLIAVLTITMAVGSKAMAKGNVIVRKMSALEAVGGVTNICSDKTGTLTQGRMITRKVWLPDGTTALVENTTDSHDPTSGTVMVTEVTDEKQAAEAIQSSPFSSFVESIALCNNATVSDGKANESESESVTTATATLAPPGAWTGVGEPTEIALQVFAMRFGKGKPDLLLQDGRRLVSEFPFDSSCKLMSVVYETKNSNLRWVYTKGAVETVMPLLQDSDSLKQRIAAKADELASEGLRVLCVASKTVEADVDLSERPQVESGLRFLGLAGLYDPPRNETRDAVQKCLKAGISVHMVTGDHIKTATAIAYEVGILDHSMDPLPHHAVMAAAKFDALSNEEVDRLEKLPIVLARCSPLTKVRMLEAMHRRRAFCVMTGDGVNDSPALKKADVGIAMGDRGSDVAKEAADMVLTDDNFASIVTAIEEGRRLFDNIQKFLLHLLISNIAQVILLLIGLAFKDKTGVSIFPLSPIEILWVNLITSSFLALGLGIEEMQPDILSRPPHDVRIGVFTWDLIRDKMVYGTLMGGLCLAAFSSVAYGLPGANGLGRGCNDGYNDTCGVVFRARATTYATLTFLLLVTAWEVKHFTRSLFNMNPELWRGPTAMFRTVMRNRFLFWAVAAGFLFTFPVIYIPVINHMVFKHEAITWEWGVVMACVVVYVALIESWKAVKRRFGMGLQAKTVDAAQLQV</sequence>
<evidence type="ECO:0000256" key="7">
    <source>
        <dbReference type="ARBA" id="ARBA00022723"/>
    </source>
</evidence>
<dbReference type="SMART" id="SM00831">
    <property type="entry name" value="Cation_ATPase_N"/>
    <property type="match status" value="1"/>
</dbReference>
<name>A0A0C4DYK3_MAGP6</name>
<evidence type="ECO:0000256" key="4">
    <source>
        <dbReference type="ARBA" id="ARBA00022475"/>
    </source>
</evidence>
<evidence type="ECO:0000256" key="6">
    <source>
        <dbReference type="ARBA" id="ARBA00022692"/>
    </source>
</evidence>
<reference evidence="25" key="2">
    <citation type="submission" date="2010-05" db="EMBL/GenBank/DDBJ databases">
        <title>The Genome Sequence of Magnaporthe poae strain ATCC 64411.</title>
        <authorList>
            <consortium name="The Broad Institute Genome Sequencing Platform"/>
            <consortium name="Broad Institute Genome Sequencing Center for Infectious Disease"/>
            <person name="Ma L.-J."/>
            <person name="Dead R."/>
            <person name="Young S."/>
            <person name="Zeng Q."/>
            <person name="Koehrsen M."/>
            <person name="Alvarado L."/>
            <person name="Berlin A."/>
            <person name="Chapman S.B."/>
            <person name="Chen Z."/>
            <person name="Freedman E."/>
            <person name="Gellesch M."/>
            <person name="Goldberg J."/>
            <person name="Griggs A."/>
            <person name="Gujja S."/>
            <person name="Heilman E.R."/>
            <person name="Heiman D."/>
            <person name="Hepburn T."/>
            <person name="Howarth C."/>
            <person name="Jen D."/>
            <person name="Larson L."/>
            <person name="Mehta T."/>
            <person name="Neiman D."/>
            <person name="Pearson M."/>
            <person name="Roberts A."/>
            <person name="Saif S."/>
            <person name="Shea T."/>
            <person name="Shenoy N."/>
            <person name="Sisk P."/>
            <person name="Stolte C."/>
            <person name="Sykes S."/>
            <person name="Walk T."/>
            <person name="White J."/>
            <person name="Yandava C."/>
            <person name="Haas B."/>
            <person name="Nusbaum C."/>
            <person name="Birren B."/>
        </authorList>
    </citation>
    <scope>NUCLEOTIDE SEQUENCE</scope>
    <source>
        <strain evidence="25">ATCC 64411</strain>
    </source>
</reference>
<evidence type="ECO:0000256" key="15">
    <source>
        <dbReference type="ARBA" id="ARBA00023065"/>
    </source>
</evidence>
<feature type="transmembrane region" description="Helical" evidence="23">
    <location>
        <begin position="181"/>
        <end position="200"/>
    </location>
</feature>
<dbReference type="FunFam" id="3.40.50.1000:FF:000001">
    <property type="entry name" value="Phospholipid-transporting ATPase IC"/>
    <property type="match status" value="1"/>
</dbReference>
<dbReference type="Pfam" id="PF13246">
    <property type="entry name" value="Cation_ATPase"/>
    <property type="match status" value="1"/>
</dbReference>
<comment type="catalytic activity">
    <reaction evidence="20">
        <text>K(+)(in) + ATP + H2O = K(+)(out) + ADP + phosphate + H(+)</text>
        <dbReference type="Rhea" id="RHEA:75815"/>
        <dbReference type="ChEBI" id="CHEBI:15377"/>
        <dbReference type="ChEBI" id="CHEBI:15378"/>
        <dbReference type="ChEBI" id="CHEBI:29103"/>
        <dbReference type="ChEBI" id="CHEBI:30616"/>
        <dbReference type="ChEBI" id="CHEBI:43474"/>
        <dbReference type="ChEBI" id="CHEBI:456216"/>
    </reaction>
</comment>
<dbReference type="PROSITE" id="PS00154">
    <property type="entry name" value="ATPASE_E1_E2"/>
    <property type="match status" value="1"/>
</dbReference>
<evidence type="ECO:0000256" key="22">
    <source>
        <dbReference type="SAM" id="MobiDB-lite"/>
    </source>
</evidence>
<evidence type="ECO:0000256" key="13">
    <source>
        <dbReference type="ARBA" id="ARBA00022989"/>
    </source>
</evidence>
<feature type="transmembrane region" description="Helical" evidence="23">
    <location>
        <begin position="155"/>
        <end position="175"/>
    </location>
</feature>
<dbReference type="GO" id="GO:0046872">
    <property type="term" value="F:metal ion binding"/>
    <property type="evidence" value="ECO:0007669"/>
    <property type="project" value="UniProtKB-KW"/>
</dbReference>
<keyword evidence="4" id="KW-1003">Cell membrane</keyword>
<comment type="similarity">
    <text evidence="18">Belongs to the cation transport ATPase (P-type) (TC 3.A.3) family. Type IID subfamily.</text>
</comment>
<evidence type="ECO:0000256" key="5">
    <source>
        <dbReference type="ARBA" id="ARBA00022538"/>
    </source>
</evidence>
<evidence type="ECO:0000256" key="2">
    <source>
        <dbReference type="ARBA" id="ARBA00004651"/>
    </source>
</evidence>
<accession>A0A0C4DYK3</accession>
<keyword evidence="13 23" id="KW-1133">Transmembrane helix</keyword>
<dbReference type="InterPro" id="IPR023214">
    <property type="entry name" value="HAD_sf"/>
</dbReference>
<evidence type="ECO:0000313" key="27">
    <source>
        <dbReference type="Proteomes" id="UP000011715"/>
    </source>
</evidence>
<evidence type="ECO:0000313" key="25">
    <source>
        <dbReference type="EMBL" id="KLU86106.1"/>
    </source>
</evidence>
<dbReference type="Gene3D" id="3.40.1110.10">
    <property type="entry name" value="Calcium-transporting ATPase, cytoplasmic domain N"/>
    <property type="match status" value="1"/>
</dbReference>
<evidence type="ECO:0000256" key="1">
    <source>
        <dbReference type="ARBA" id="ARBA00001946"/>
    </source>
</evidence>
<keyword evidence="8" id="KW-0547">Nucleotide-binding</keyword>
<dbReference type="STRING" id="644358.A0A0C4DYK3"/>
<dbReference type="GO" id="GO:0005524">
    <property type="term" value="F:ATP binding"/>
    <property type="evidence" value="ECO:0007669"/>
    <property type="project" value="UniProtKB-KW"/>
</dbReference>
<dbReference type="InterPro" id="IPR006414">
    <property type="entry name" value="P-type_ATPase_IID"/>
</dbReference>
<evidence type="ECO:0000256" key="8">
    <source>
        <dbReference type="ARBA" id="ARBA00022741"/>
    </source>
</evidence>
<dbReference type="NCBIfam" id="TIGR01494">
    <property type="entry name" value="ATPase_P-type"/>
    <property type="match status" value="4"/>
</dbReference>
<dbReference type="GO" id="GO:0006813">
    <property type="term" value="P:potassium ion transport"/>
    <property type="evidence" value="ECO:0007669"/>
    <property type="project" value="UniProtKB-KW"/>
</dbReference>
<keyword evidence="27" id="KW-1185">Reference proteome</keyword>
<evidence type="ECO:0000256" key="18">
    <source>
        <dbReference type="ARBA" id="ARBA00035017"/>
    </source>
</evidence>
<dbReference type="Pfam" id="PF00122">
    <property type="entry name" value="E1-E2_ATPase"/>
    <property type="match status" value="1"/>
</dbReference>
<comment type="subcellular location">
    <subcellularLocation>
        <location evidence="2">Cell membrane</location>
        <topology evidence="2">Multi-pass membrane protein</topology>
    </subcellularLocation>
</comment>
<dbReference type="NCBIfam" id="TIGR01523">
    <property type="entry name" value="ATPase-IID_K-Na"/>
    <property type="match status" value="1"/>
</dbReference>
<dbReference type="InterPro" id="IPR023299">
    <property type="entry name" value="ATPase_P-typ_cyto_dom_N"/>
</dbReference>
<dbReference type="FunFam" id="2.70.150.10:FF:000016">
    <property type="entry name" value="Calcium-transporting P-type ATPase putative"/>
    <property type="match status" value="1"/>
</dbReference>
<reference evidence="27" key="1">
    <citation type="submission" date="2010-05" db="EMBL/GenBank/DDBJ databases">
        <title>The genome sequence of Magnaporthe poae strain ATCC 64411.</title>
        <authorList>
            <person name="Ma L.-J."/>
            <person name="Dead R."/>
            <person name="Young S."/>
            <person name="Zeng Q."/>
            <person name="Koehrsen M."/>
            <person name="Alvarado L."/>
            <person name="Berlin A."/>
            <person name="Chapman S.B."/>
            <person name="Chen Z."/>
            <person name="Freedman E."/>
            <person name="Gellesch M."/>
            <person name="Goldberg J."/>
            <person name="Griggs A."/>
            <person name="Gujja S."/>
            <person name="Heilman E.R."/>
            <person name="Heiman D."/>
            <person name="Hepburn T."/>
            <person name="Howarth C."/>
            <person name="Jen D."/>
            <person name="Larson L."/>
            <person name="Mehta T."/>
            <person name="Neiman D."/>
            <person name="Pearson M."/>
            <person name="Roberts A."/>
            <person name="Saif S."/>
            <person name="Shea T."/>
            <person name="Shenoy N."/>
            <person name="Sisk P."/>
            <person name="Stolte C."/>
            <person name="Sykes S."/>
            <person name="Walk T."/>
            <person name="White J."/>
            <person name="Yandava C."/>
            <person name="Haas B."/>
            <person name="Nusbaum C."/>
            <person name="Birren B."/>
        </authorList>
    </citation>
    <scope>NUCLEOTIDE SEQUENCE [LARGE SCALE GENOMIC DNA]</scope>
    <source>
        <strain evidence="27">ATCC 64411 / 73-15</strain>
    </source>
</reference>
<dbReference type="SUPFAM" id="SSF56784">
    <property type="entry name" value="HAD-like"/>
    <property type="match status" value="1"/>
</dbReference>
<dbReference type="InterPro" id="IPR018303">
    <property type="entry name" value="ATPase_P-typ_P_site"/>
</dbReference>
<comment type="catalytic activity">
    <reaction evidence="21">
        <text>Na(+)(in) + ATP + H2O = Na(+)(out) + ADP + phosphate + H(+)</text>
        <dbReference type="Rhea" id="RHEA:14633"/>
        <dbReference type="ChEBI" id="CHEBI:15377"/>
        <dbReference type="ChEBI" id="CHEBI:15378"/>
        <dbReference type="ChEBI" id="CHEBI:29101"/>
        <dbReference type="ChEBI" id="CHEBI:30616"/>
        <dbReference type="ChEBI" id="CHEBI:43474"/>
        <dbReference type="ChEBI" id="CHEBI:456216"/>
        <dbReference type="EC" id="7.2.2.3"/>
    </reaction>
    <physiologicalReaction direction="left-to-right" evidence="21">
        <dbReference type="Rhea" id="RHEA:14634"/>
    </physiologicalReaction>
</comment>
<dbReference type="GO" id="GO:0005886">
    <property type="term" value="C:plasma membrane"/>
    <property type="evidence" value="ECO:0007669"/>
    <property type="project" value="UniProtKB-SubCell"/>
</dbReference>
<evidence type="ECO:0000256" key="23">
    <source>
        <dbReference type="SAM" id="Phobius"/>
    </source>
</evidence>
<reference evidence="26" key="4">
    <citation type="journal article" date="2015" name="G3 (Bethesda)">
        <title>Genome sequences of three phytopathogenic species of the Magnaporthaceae family of fungi.</title>
        <authorList>
            <person name="Okagaki L.H."/>
            <person name="Nunes C.C."/>
            <person name="Sailsbery J."/>
            <person name="Clay B."/>
            <person name="Brown D."/>
            <person name="John T."/>
            <person name="Oh Y."/>
            <person name="Young N."/>
            <person name="Fitzgerald M."/>
            <person name="Haas B.J."/>
            <person name="Zeng Q."/>
            <person name="Young S."/>
            <person name="Adiconis X."/>
            <person name="Fan L."/>
            <person name="Levin J.Z."/>
            <person name="Mitchell T.K."/>
            <person name="Okubara P.A."/>
            <person name="Farman M.L."/>
            <person name="Kohn L.M."/>
            <person name="Birren B."/>
            <person name="Ma L.-J."/>
            <person name="Dean R.A."/>
        </authorList>
    </citation>
    <scope>NUCLEOTIDE SEQUENCE</scope>
    <source>
        <strain evidence="26">ATCC 64411 / 73-15</strain>
    </source>
</reference>
<dbReference type="InterPro" id="IPR036412">
    <property type="entry name" value="HAD-like_sf"/>
</dbReference>
<keyword evidence="11" id="KW-0630">Potassium</keyword>
<evidence type="ECO:0000259" key="24">
    <source>
        <dbReference type="SMART" id="SM00831"/>
    </source>
</evidence>
<feature type="transmembrane region" description="Helical" evidence="23">
    <location>
        <begin position="971"/>
        <end position="994"/>
    </location>
</feature>
<feature type="compositionally biased region" description="Low complexity" evidence="22">
    <location>
        <begin position="37"/>
        <end position="83"/>
    </location>
</feature>
<dbReference type="SUPFAM" id="SSF81653">
    <property type="entry name" value="Calcium ATPase, transduction domain A"/>
    <property type="match status" value="1"/>
</dbReference>
<keyword evidence="9" id="KW-0067">ATP-binding</keyword>
<feature type="transmembrane region" description="Helical" evidence="23">
    <location>
        <begin position="880"/>
        <end position="901"/>
    </location>
</feature>
<dbReference type="InterPro" id="IPR008250">
    <property type="entry name" value="ATPase_P-typ_transduc_dom_A_sf"/>
</dbReference>
<dbReference type="EMBL" id="ADBL01001210">
    <property type="status" value="NOT_ANNOTATED_CDS"/>
    <property type="molecule type" value="Genomic_DNA"/>
</dbReference>
<dbReference type="Pfam" id="PF00689">
    <property type="entry name" value="Cation_ATPase_C"/>
    <property type="match status" value="1"/>
</dbReference>
<dbReference type="OMA" id="FGIDDYI"/>
<evidence type="ECO:0000256" key="21">
    <source>
        <dbReference type="ARBA" id="ARBA00049499"/>
    </source>
</evidence>
<dbReference type="InterPro" id="IPR059000">
    <property type="entry name" value="ATPase_P-type_domA"/>
</dbReference>
<comment type="cofactor">
    <cofactor evidence="1">
        <name>Mg(2+)</name>
        <dbReference type="ChEBI" id="CHEBI:18420"/>
    </cofactor>
</comment>
<feature type="transmembrane region" description="Helical" evidence="23">
    <location>
        <begin position="371"/>
        <end position="392"/>
    </location>
</feature>
<feature type="transmembrane region" description="Helical" evidence="23">
    <location>
        <begin position="847"/>
        <end position="868"/>
    </location>
</feature>
<evidence type="ECO:0000256" key="3">
    <source>
        <dbReference type="ARBA" id="ARBA00022448"/>
    </source>
</evidence>
<dbReference type="FunFam" id="1.20.1110.10:FF:000015">
    <property type="entry name" value="Sodium ion P-type ATPase"/>
    <property type="match status" value="1"/>
</dbReference>
<dbReference type="PRINTS" id="PR00120">
    <property type="entry name" value="HATPASE"/>
</dbReference>
<dbReference type="EnsemblFungi" id="MAPG_05125T0">
    <property type="protein sequence ID" value="MAPG_05125T0"/>
    <property type="gene ID" value="MAPG_05125"/>
</dbReference>
<keyword evidence="6 23" id="KW-0812">Transmembrane</keyword>
<dbReference type="SUPFAM" id="SSF81665">
    <property type="entry name" value="Calcium ATPase, transmembrane domain M"/>
    <property type="match status" value="1"/>
</dbReference>
<evidence type="ECO:0000256" key="12">
    <source>
        <dbReference type="ARBA" id="ARBA00022967"/>
    </source>
</evidence>
<dbReference type="EMBL" id="GL876969">
    <property type="protein sequence ID" value="KLU86106.1"/>
    <property type="molecule type" value="Genomic_DNA"/>
</dbReference>
<dbReference type="GO" id="GO:0008554">
    <property type="term" value="F:P-type sodium transporter activity"/>
    <property type="evidence" value="ECO:0007669"/>
    <property type="project" value="UniProtKB-EC"/>
</dbReference>
<evidence type="ECO:0000256" key="9">
    <source>
        <dbReference type="ARBA" id="ARBA00022840"/>
    </source>
</evidence>
<dbReference type="SFLD" id="SFLDG00002">
    <property type="entry name" value="C1.7:_P-type_atpase_like"/>
    <property type="match status" value="1"/>
</dbReference>
<dbReference type="Gene3D" id="2.70.150.10">
    <property type="entry name" value="Calcium-transporting ATPase, cytoplasmic transduction domain A"/>
    <property type="match status" value="1"/>
</dbReference>
<dbReference type="SFLD" id="SFLDF00027">
    <property type="entry name" value="p-type_atpase"/>
    <property type="match status" value="1"/>
</dbReference>
<evidence type="ECO:0000256" key="19">
    <source>
        <dbReference type="ARBA" id="ARBA00035029"/>
    </source>
</evidence>
<feature type="compositionally biased region" description="Polar residues" evidence="22">
    <location>
        <begin position="27"/>
        <end position="36"/>
    </location>
</feature>
<keyword evidence="3" id="KW-0813">Transport</keyword>
<feature type="transmembrane region" description="Helical" evidence="23">
    <location>
        <begin position="398"/>
        <end position="424"/>
    </location>
</feature>
<feature type="transmembrane region" description="Helical" evidence="23">
    <location>
        <begin position="931"/>
        <end position="951"/>
    </location>
</feature>
<evidence type="ECO:0000256" key="16">
    <source>
        <dbReference type="ARBA" id="ARBA00023136"/>
    </source>
</evidence>
<keyword evidence="10" id="KW-0460">Magnesium</keyword>
<dbReference type="eggNOG" id="KOG0202">
    <property type="taxonomic scope" value="Eukaryota"/>
</dbReference>
<dbReference type="SFLD" id="SFLDS00003">
    <property type="entry name" value="Haloacid_Dehalogenase"/>
    <property type="match status" value="1"/>
</dbReference>
<keyword evidence="14" id="KW-0915">Sodium</keyword>
<dbReference type="FunFam" id="3.40.50.1000:FF:000047">
    <property type="entry name" value="Sodium P-type ATPase"/>
    <property type="match status" value="1"/>
</dbReference>
<evidence type="ECO:0000256" key="14">
    <source>
        <dbReference type="ARBA" id="ARBA00023053"/>
    </source>
</evidence>
<feature type="transmembrane region" description="Helical" evidence="23">
    <location>
        <begin position="1024"/>
        <end position="1042"/>
    </location>
</feature>
<dbReference type="InterPro" id="IPR006068">
    <property type="entry name" value="ATPase_P-typ_cation-transptr_C"/>
</dbReference>
<feature type="transmembrane region" description="Helical" evidence="23">
    <location>
        <begin position="1054"/>
        <end position="1073"/>
    </location>
</feature>
<organism evidence="26 27">
    <name type="scientific">Magnaporthiopsis poae (strain ATCC 64411 / 73-15)</name>
    <name type="common">Kentucky bluegrass fungus</name>
    <name type="synonym">Magnaporthe poae</name>
    <dbReference type="NCBI Taxonomy" id="644358"/>
    <lineage>
        <taxon>Eukaryota</taxon>
        <taxon>Fungi</taxon>
        <taxon>Dikarya</taxon>
        <taxon>Ascomycota</taxon>
        <taxon>Pezizomycotina</taxon>
        <taxon>Sordariomycetes</taxon>
        <taxon>Sordariomycetidae</taxon>
        <taxon>Magnaporthales</taxon>
        <taxon>Magnaporthaceae</taxon>
        <taxon>Magnaporthiopsis</taxon>
    </lineage>
</organism>
<keyword evidence="16 23" id="KW-0472">Membrane</keyword>
<feature type="domain" description="Cation-transporting P-type ATPase N-terminal" evidence="24">
    <location>
        <begin position="106"/>
        <end position="180"/>
    </location>
</feature>
<reference evidence="26" key="5">
    <citation type="submission" date="2015-06" db="UniProtKB">
        <authorList>
            <consortium name="EnsemblFungi"/>
        </authorList>
    </citation>
    <scope>IDENTIFICATION</scope>
    <source>
        <strain evidence="26">ATCC 64411</strain>
    </source>
</reference>
<dbReference type="InterPro" id="IPR023298">
    <property type="entry name" value="ATPase_P-typ_TM_dom_sf"/>
</dbReference>
<evidence type="ECO:0000256" key="10">
    <source>
        <dbReference type="ARBA" id="ARBA00022842"/>
    </source>
</evidence>
<dbReference type="Pfam" id="PF00690">
    <property type="entry name" value="Cation_ATPase_N"/>
    <property type="match status" value="1"/>
</dbReference>
<dbReference type="EC" id="7.2.2.3" evidence="19"/>
<dbReference type="SUPFAM" id="SSF81660">
    <property type="entry name" value="Metal cation-transporting ATPase, ATP-binding domain N"/>
    <property type="match status" value="1"/>
</dbReference>
<keyword evidence="7" id="KW-0479">Metal-binding</keyword>
<feature type="region of interest" description="Disordered" evidence="22">
    <location>
        <begin position="1"/>
        <end position="83"/>
    </location>
</feature>
<keyword evidence="5" id="KW-0633">Potassium transport</keyword>
<dbReference type="AlphaFoldDB" id="A0A0C4DYK3"/>
<evidence type="ECO:0000256" key="11">
    <source>
        <dbReference type="ARBA" id="ARBA00022958"/>
    </source>
</evidence>
<evidence type="ECO:0000256" key="17">
    <source>
        <dbReference type="ARBA" id="ARBA00023201"/>
    </source>
</evidence>
<dbReference type="GO" id="GO:0016887">
    <property type="term" value="F:ATP hydrolysis activity"/>
    <property type="evidence" value="ECO:0007669"/>
    <property type="project" value="InterPro"/>
</dbReference>
<protein>
    <recommendedName>
        <fullName evidence="19">P-type Na(+) transporter</fullName>
        <ecNumber evidence="19">7.2.2.3</ecNumber>
    </recommendedName>
</protein>
<dbReference type="InterPro" id="IPR044492">
    <property type="entry name" value="P_typ_ATPase_HD_dom"/>
</dbReference>
<dbReference type="VEuPathDB" id="FungiDB:MAPG_05125"/>
<dbReference type="Gene3D" id="1.20.1110.10">
    <property type="entry name" value="Calcium-transporting ATPase, transmembrane domain"/>
    <property type="match status" value="1"/>
</dbReference>
<evidence type="ECO:0000256" key="20">
    <source>
        <dbReference type="ARBA" id="ARBA00048599"/>
    </source>
</evidence>
<dbReference type="InterPro" id="IPR001757">
    <property type="entry name" value="P_typ_ATPase"/>
</dbReference>
<dbReference type="Pfam" id="PF08282">
    <property type="entry name" value="Hydrolase_3"/>
    <property type="match status" value="1"/>
</dbReference>
<dbReference type="OrthoDB" id="3352408at2759"/>